<reference evidence="4" key="1">
    <citation type="submission" date="2020-10" db="EMBL/GenBank/DDBJ databases">
        <authorList>
            <person name="Han B."/>
            <person name="Lu T."/>
            <person name="Zhao Q."/>
            <person name="Huang X."/>
            <person name="Zhao Y."/>
        </authorList>
    </citation>
    <scope>NUCLEOTIDE SEQUENCE</scope>
</reference>
<comment type="caution">
    <text evidence="4">The sequence shown here is derived from an EMBL/GenBank/DDBJ whole genome shotgun (WGS) entry which is preliminary data.</text>
</comment>
<proteinExistence type="predicted"/>
<sequence length="875" mass="97808">MATCAALVTGCILASRPPCVNHVNRRIQGRRSLRSQHNHVRPHFPGSHISQLFGCAPVGGHLTVAHAQGYPTMDETTDASPSSKLHTRLRLWEFPDSYIFEPIDGLADLYLSVSRTSGTMNLVQDLPSRGPTTKHKVQTVYGVIGVLKLAVGSYFVVVTDRDCVGSYFGHAIFKVTGLKVLPCNNAHNTTSAEQKKMESEFSELLDAAERTVGLHFSYDINLTLSAQRLHDLGDEYRALPLWRQAEPRFLWNAYLLEPLIENKLNQYLLPVIQGSFQNIQAEVGSEKANVTLIARRCTRRIGTRMWRRGADAEGYAANFVESEQIMQSKGFTASYVQVRGSMPFLWEQIVDLTYKPSFDIVRQEEAPRVLERHFHDLQKKYGAVLAVDLVNTGGGEGRLRERYAKSIEPILSEDIRYVHFDFHRVCGHIHFERLSQLYDHIKDYLQKHKYFLVNDKGEKIEEQTGTVRTNCIDCLDRTNVTQSMIGRKILESQLQRIGVFGAGDTISKHPAFDTNYKILWANHGDAISIQYSGTPALKGDFVRYGKRTTQGILNDLRNALGRYYFNNFVDGTKQDAMDLLQGHYMTSVSRDMAVPSKAGLLESYASFRLAFALVMGALMFMMMSLRQALCLLHQLVQPALIKAPCAFGGKSFSSPLPCYYTTPMVMEVTAARRAEVDTSRPFQSVREAVEVFGERRHGGGNGSSNGSRAPPAAASPSSVLLECLKKLEEDLAEAKGEVVELRQRQAQMEVAVSSLSVQFSKGLAVYSSLSKGKEVAVVVREEEDSGGHGRVRSDRWDESRAEEWVASLEYLPSLSEALAIKMVEDDLGDRRKERKVKKNGKNKTASASRTKKHKSGRISLQLVGGMFCSKKAKSR</sequence>
<accession>A0A811PN47</accession>
<evidence type="ECO:0000313" key="4">
    <source>
        <dbReference type="EMBL" id="CAD6244159.1"/>
    </source>
</evidence>
<dbReference type="PROSITE" id="PS50275">
    <property type="entry name" value="SAC"/>
    <property type="match status" value="1"/>
</dbReference>
<dbReference type="PANTHER" id="PTHR45662:SF2">
    <property type="entry name" value="PHOSPHATIDYLINOSITOL-3-PHOSPHATASE SAC1"/>
    <property type="match status" value="1"/>
</dbReference>
<dbReference type="InterPro" id="IPR002013">
    <property type="entry name" value="SAC_dom"/>
</dbReference>
<evidence type="ECO:0000313" key="5">
    <source>
        <dbReference type="Proteomes" id="UP000604825"/>
    </source>
</evidence>
<gene>
    <name evidence="4" type="ORF">NCGR_LOCUS28961</name>
</gene>
<feature type="domain" description="SAC" evidence="3">
    <location>
        <begin position="205"/>
        <end position="533"/>
    </location>
</feature>
<dbReference type="Pfam" id="PF02383">
    <property type="entry name" value="Syja_N"/>
    <property type="match status" value="1"/>
</dbReference>
<dbReference type="OrthoDB" id="405996at2759"/>
<feature type="region of interest" description="Disordered" evidence="2">
    <location>
        <begin position="693"/>
        <end position="714"/>
    </location>
</feature>
<keyword evidence="5" id="KW-1185">Reference proteome</keyword>
<feature type="compositionally biased region" description="Low complexity" evidence="2">
    <location>
        <begin position="704"/>
        <end position="714"/>
    </location>
</feature>
<dbReference type="GO" id="GO:0005783">
    <property type="term" value="C:endoplasmic reticulum"/>
    <property type="evidence" value="ECO:0007669"/>
    <property type="project" value="TreeGrafter"/>
</dbReference>
<feature type="compositionally biased region" description="Basic residues" evidence="2">
    <location>
        <begin position="832"/>
        <end position="841"/>
    </location>
</feature>
<dbReference type="GO" id="GO:0046856">
    <property type="term" value="P:phosphatidylinositol dephosphorylation"/>
    <property type="evidence" value="ECO:0007669"/>
    <property type="project" value="TreeGrafter"/>
</dbReference>
<dbReference type="PANTHER" id="PTHR45662">
    <property type="entry name" value="PHOSPHATIDYLINOSITIDE PHOSPHATASE SAC1"/>
    <property type="match status" value="1"/>
</dbReference>
<name>A0A811PN47_9POAL</name>
<protein>
    <recommendedName>
        <fullName evidence="3">SAC domain-containing protein</fullName>
    </recommendedName>
</protein>
<evidence type="ECO:0000259" key="3">
    <source>
        <dbReference type="PROSITE" id="PS50275"/>
    </source>
</evidence>
<dbReference type="GO" id="GO:0043812">
    <property type="term" value="F:phosphatidylinositol-4-phosphate phosphatase activity"/>
    <property type="evidence" value="ECO:0007669"/>
    <property type="project" value="TreeGrafter"/>
</dbReference>
<feature type="region of interest" description="Disordered" evidence="2">
    <location>
        <begin position="830"/>
        <end position="857"/>
    </location>
</feature>
<dbReference type="EMBL" id="CAJGYO010000007">
    <property type="protein sequence ID" value="CAD6244159.1"/>
    <property type="molecule type" value="Genomic_DNA"/>
</dbReference>
<feature type="coiled-coil region" evidence="1">
    <location>
        <begin position="724"/>
        <end position="751"/>
    </location>
</feature>
<evidence type="ECO:0000256" key="1">
    <source>
        <dbReference type="SAM" id="Coils"/>
    </source>
</evidence>
<organism evidence="4 5">
    <name type="scientific">Miscanthus lutarioriparius</name>
    <dbReference type="NCBI Taxonomy" id="422564"/>
    <lineage>
        <taxon>Eukaryota</taxon>
        <taxon>Viridiplantae</taxon>
        <taxon>Streptophyta</taxon>
        <taxon>Embryophyta</taxon>
        <taxon>Tracheophyta</taxon>
        <taxon>Spermatophyta</taxon>
        <taxon>Magnoliopsida</taxon>
        <taxon>Liliopsida</taxon>
        <taxon>Poales</taxon>
        <taxon>Poaceae</taxon>
        <taxon>PACMAD clade</taxon>
        <taxon>Panicoideae</taxon>
        <taxon>Andropogonodae</taxon>
        <taxon>Andropogoneae</taxon>
        <taxon>Saccharinae</taxon>
        <taxon>Miscanthus</taxon>
    </lineage>
</organism>
<dbReference type="AlphaFoldDB" id="A0A811PN47"/>
<dbReference type="Proteomes" id="UP000604825">
    <property type="component" value="Unassembled WGS sequence"/>
</dbReference>
<evidence type="ECO:0000256" key="2">
    <source>
        <dbReference type="SAM" id="MobiDB-lite"/>
    </source>
</evidence>
<keyword evidence="1" id="KW-0175">Coiled coil</keyword>